<sequence length="443" mass="50887">MQISNYFIESKPKIDDEVSDKNKESTVGGDVALRSETLNKVEDNAYEQDPLLLLLPHGERYNLLRHLETYKPNDVILYHSDLVTLRILEVYKACHPEHELRIYVLMCRESNEEERYLCSLRQEQLAFEHLIREQGTLMTPREYDTSREPPPKLQLAKSTRCCGGGTDVSEAPRERNLCWKLLQIIIDMREFNSELPTVLYKRGVDIVPATLEVGDYILTPEIALERKAHDDLSQSLHSGRVFKQVEQMLRTYKRAILLIEANKKASYREINGGPFQGELSRRCRETRYLFTVLIRSYPALNIVWSLDPTYSSELFEELKFNQLNPNLEQALAVKCDSDTMNKDSDTNTSLKFTDQTSEDTDAPTGDLEKPHVNTVLQRQLCRLPNVSVGDVTEMMKSKYAGCLLDVINADSTTINQIFDYNPTLGQNLHCFFTTNFQTESIAP</sequence>
<keyword evidence="5" id="KW-0227">DNA damage</keyword>
<dbReference type="Gene3D" id="3.40.50.10130">
    <property type="match status" value="1"/>
</dbReference>
<dbReference type="GO" id="GO:0000724">
    <property type="term" value="P:double-strand break repair via homologous recombination"/>
    <property type="evidence" value="ECO:0007669"/>
    <property type="project" value="TreeGrafter"/>
</dbReference>
<evidence type="ECO:0000256" key="6">
    <source>
        <dbReference type="ARBA" id="ARBA00022801"/>
    </source>
</evidence>
<evidence type="ECO:0000256" key="1">
    <source>
        <dbReference type="ARBA" id="ARBA00004123"/>
    </source>
</evidence>
<comment type="similarity">
    <text evidence="2">Belongs to the XPF family.</text>
</comment>
<dbReference type="GO" id="GO:0003697">
    <property type="term" value="F:single-stranded DNA binding"/>
    <property type="evidence" value="ECO:0007669"/>
    <property type="project" value="TreeGrafter"/>
</dbReference>
<dbReference type="InterPro" id="IPR006166">
    <property type="entry name" value="ERCC4_domain"/>
</dbReference>
<reference evidence="14" key="1">
    <citation type="submission" date="2017-02" db="UniProtKB">
        <authorList>
            <consortium name="WormBaseParasite"/>
        </authorList>
    </citation>
    <scope>IDENTIFICATION</scope>
</reference>
<keyword evidence="13" id="KW-1185">Reference proteome</keyword>
<dbReference type="Pfam" id="PF02732">
    <property type="entry name" value="ERCC4"/>
    <property type="match status" value="1"/>
</dbReference>
<dbReference type="GO" id="GO:1901255">
    <property type="term" value="P:nucleotide-excision repair involved in interstrand cross-link repair"/>
    <property type="evidence" value="ECO:0007669"/>
    <property type="project" value="TreeGrafter"/>
</dbReference>
<protein>
    <recommendedName>
        <fullName evidence="10">DNA repair endonuclease XPF</fullName>
    </recommendedName>
</protein>
<evidence type="ECO:0000256" key="5">
    <source>
        <dbReference type="ARBA" id="ARBA00022763"/>
    </source>
</evidence>
<feature type="domain" description="ERCC4" evidence="12">
    <location>
        <begin position="183"/>
        <end position="263"/>
    </location>
</feature>
<feature type="compositionally biased region" description="Polar residues" evidence="11">
    <location>
        <begin position="346"/>
        <end position="355"/>
    </location>
</feature>
<feature type="region of interest" description="Disordered" evidence="11">
    <location>
        <begin position="341"/>
        <end position="367"/>
    </location>
</feature>
<dbReference type="Proteomes" id="UP000046393">
    <property type="component" value="Unplaced"/>
</dbReference>
<evidence type="ECO:0000256" key="11">
    <source>
        <dbReference type="SAM" id="MobiDB-lite"/>
    </source>
</evidence>
<dbReference type="SMART" id="SM00891">
    <property type="entry name" value="ERCC4"/>
    <property type="match status" value="1"/>
</dbReference>
<name>A0A0N5ARY5_9BILA</name>
<dbReference type="PANTHER" id="PTHR10150">
    <property type="entry name" value="DNA REPAIR ENDONUCLEASE XPF"/>
    <property type="match status" value="1"/>
</dbReference>
<dbReference type="InterPro" id="IPR047520">
    <property type="entry name" value="XPF_nuclease"/>
</dbReference>
<evidence type="ECO:0000256" key="3">
    <source>
        <dbReference type="ARBA" id="ARBA00022722"/>
    </source>
</evidence>
<keyword evidence="4" id="KW-0255">Endonuclease</keyword>
<evidence type="ECO:0000256" key="7">
    <source>
        <dbReference type="ARBA" id="ARBA00023125"/>
    </source>
</evidence>
<dbReference type="GO" id="GO:0000014">
    <property type="term" value="F:single-stranded DNA endodeoxyribonuclease activity"/>
    <property type="evidence" value="ECO:0007669"/>
    <property type="project" value="TreeGrafter"/>
</dbReference>
<dbReference type="AlphaFoldDB" id="A0A0N5ARY5"/>
<dbReference type="PANTHER" id="PTHR10150:SF0">
    <property type="entry name" value="DNA REPAIR ENDONUCLEASE XPF"/>
    <property type="match status" value="1"/>
</dbReference>
<evidence type="ECO:0000256" key="9">
    <source>
        <dbReference type="ARBA" id="ARBA00023242"/>
    </source>
</evidence>
<comment type="subcellular location">
    <subcellularLocation>
        <location evidence="1">Nucleus</location>
    </subcellularLocation>
</comment>
<evidence type="ECO:0000256" key="8">
    <source>
        <dbReference type="ARBA" id="ARBA00023204"/>
    </source>
</evidence>
<evidence type="ECO:0000313" key="14">
    <source>
        <dbReference type="WBParaSite" id="SMUV_0000753101-mRNA-1"/>
    </source>
</evidence>
<evidence type="ECO:0000313" key="13">
    <source>
        <dbReference type="Proteomes" id="UP000046393"/>
    </source>
</evidence>
<evidence type="ECO:0000256" key="2">
    <source>
        <dbReference type="ARBA" id="ARBA00010015"/>
    </source>
</evidence>
<evidence type="ECO:0000256" key="4">
    <source>
        <dbReference type="ARBA" id="ARBA00022759"/>
    </source>
</evidence>
<evidence type="ECO:0000259" key="12">
    <source>
        <dbReference type="SMART" id="SM00891"/>
    </source>
</evidence>
<dbReference type="FunFam" id="3.40.50.10130:FF:000002">
    <property type="entry name" value="DNA repair endonuclease XPF"/>
    <property type="match status" value="1"/>
</dbReference>
<keyword evidence="6" id="KW-0378">Hydrolase</keyword>
<dbReference type="GO" id="GO:0000110">
    <property type="term" value="C:nucleotide-excision repair factor 1 complex"/>
    <property type="evidence" value="ECO:0007669"/>
    <property type="project" value="TreeGrafter"/>
</dbReference>
<dbReference type="SUPFAM" id="SSF52980">
    <property type="entry name" value="Restriction endonuclease-like"/>
    <property type="match status" value="1"/>
</dbReference>
<proteinExistence type="inferred from homology"/>
<keyword evidence="3" id="KW-0540">Nuclease</keyword>
<dbReference type="GO" id="GO:0000712">
    <property type="term" value="P:resolution of meiotic recombination intermediates"/>
    <property type="evidence" value="ECO:0007669"/>
    <property type="project" value="TreeGrafter"/>
</dbReference>
<keyword evidence="8" id="KW-0234">DNA repair</keyword>
<organism evidence="13 14">
    <name type="scientific">Syphacia muris</name>
    <dbReference type="NCBI Taxonomy" id="451379"/>
    <lineage>
        <taxon>Eukaryota</taxon>
        <taxon>Metazoa</taxon>
        <taxon>Ecdysozoa</taxon>
        <taxon>Nematoda</taxon>
        <taxon>Chromadorea</taxon>
        <taxon>Rhabditida</taxon>
        <taxon>Spirurina</taxon>
        <taxon>Oxyuridomorpha</taxon>
        <taxon>Oxyuroidea</taxon>
        <taxon>Oxyuridae</taxon>
        <taxon>Syphacia</taxon>
    </lineage>
</organism>
<dbReference type="WBParaSite" id="SMUV_0000753101-mRNA-1">
    <property type="protein sequence ID" value="SMUV_0000753101-mRNA-1"/>
    <property type="gene ID" value="SMUV_0000753101"/>
</dbReference>
<dbReference type="CDD" id="cd20078">
    <property type="entry name" value="XPF_nuclease_XPF_euk"/>
    <property type="match status" value="1"/>
</dbReference>
<dbReference type="STRING" id="451379.A0A0N5ARY5"/>
<evidence type="ECO:0000256" key="10">
    <source>
        <dbReference type="ARBA" id="ARBA00072370"/>
    </source>
</evidence>
<dbReference type="InterPro" id="IPR011335">
    <property type="entry name" value="Restrct_endonuc-II-like"/>
</dbReference>
<keyword evidence="7" id="KW-0238">DNA-binding</keyword>
<dbReference type="GO" id="GO:0003684">
    <property type="term" value="F:damaged DNA binding"/>
    <property type="evidence" value="ECO:0007669"/>
    <property type="project" value="TreeGrafter"/>
</dbReference>
<keyword evidence="9" id="KW-0539">Nucleus</keyword>
<accession>A0A0N5ARY5</accession>